<dbReference type="PANTHER" id="PTHR35519:SF2">
    <property type="entry name" value="PH DOMAIN PROTEIN"/>
    <property type="match status" value="1"/>
</dbReference>
<comment type="caution">
    <text evidence="2">The sequence shown here is derived from an EMBL/GenBank/DDBJ whole genome shotgun (WGS) entry which is preliminary data.</text>
</comment>
<name>A0A3D8M7A0_9ALTE</name>
<evidence type="ECO:0000256" key="1">
    <source>
        <dbReference type="SAM" id="Phobius"/>
    </source>
</evidence>
<protein>
    <submittedName>
        <fullName evidence="2">DUF4112 domain-containing protein</fullName>
    </submittedName>
</protein>
<keyword evidence="1" id="KW-0472">Membrane</keyword>
<dbReference type="Pfam" id="PF13430">
    <property type="entry name" value="DUF4112"/>
    <property type="match status" value="1"/>
</dbReference>
<dbReference type="EMBL" id="QRHA01000006">
    <property type="protein sequence ID" value="RDV25632.1"/>
    <property type="molecule type" value="Genomic_DNA"/>
</dbReference>
<dbReference type="OrthoDB" id="513552at2"/>
<evidence type="ECO:0000313" key="3">
    <source>
        <dbReference type="Proteomes" id="UP000256561"/>
    </source>
</evidence>
<dbReference type="RefSeq" id="WP_115593288.1">
    <property type="nucleotide sequence ID" value="NZ_QRHA01000006.1"/>
</dbReference>
<keyword evidence="3" id="KW-1185">Reference proteome</keyword>
<proteinExistence type="predicted"/>
<dbReference type="Proteomes" id="UP000256561">
    <property type="component" value="Unassembled WGS sequence"/>
</dbReference>
<keyword evidence="1" id="KW-0812">Transmembrane</keyword>
<feature type="transmembrane region" description="Helical" evidence="1">
    <location>
        <begin position="83"/>
        <end position="102"/>
    </location>
</feature>
<reference evidence="3" key="1">
    <citation type="submission" date="2018-08" db="EMBL/GenBank/DDBJ databases">
        <authorList>
            <person name="Zhang J."/>
            <person name="Du Z.-J."/>
        </authorList>
    </citation>
    <scope>NUCLEOTIDE SEQUENCE [LARGE SCALE GENOMIC DNA]</scope>
    <source>
        <strain evidence="3">KCTC 52655</strain>
    </source>
</reference>
<dbReference type="PANTHER" id="PTHR35519">
    <property type="entry name" value="MEMBRANE PROTEINS"/>
    <property type="match status" value="1"/>
</dbReference>
<feature type="transmembrane region" description="Helical" evidence="1">
    <location>
        <begin position="42"/>
        <end position="63"/>
    </location>
</feature>
<keyword evidence="1" id="KW-1133">Transmembrane helix</keyword>
<organism evidence="2 3">
    <name type="scientific">Alteromonas aestuariivivens</name>
    <dbReference type="NCBI Taxonomy" id="1938339"/>
    <lineage>
        <taxon>Bacteria</taxon>
        <taxon>Pseudomonadati</taxon>
        <taxon>Pseudomonadota</taxon>
        <taxon>Gammaproteobacteria</taxon>
        <taxon>Alteromonadales</taxon>
        <taxon>Alteromonadaceae</taxon>
        <taxon>Alteromonas/Salinimonas group</taxon>
        <taxon>Alteromonas</taxon>
    </lineage>
</organism>
<gene>
    <name evidence="2" type="ORF">DXV75_10125</name>
</gene>
<dbReference type="AlphaFoldDB" id="A0A3D8M7A0"/>
<evidence type="ECO:0000313" key="2">
    <source>
        <dbReference type="EMBL" id="RDV25632.1"/>
    </source>
</evidence>
<accession>A0A3D8M7A0</accession>
<dbReference type="InterPro" id="IPR025187">
    <property type="entry name" value="DUF4112"/>
</dbReference>
<sequence length="143" mass="16181">MSLQQHPTKAPEALLKAQKMANLMDTAVKIPFVPVRIGIDPIVGLIPGGGDVLMLLVALRIIWLGKQLGLPKRLIARMVRNSLIDFGLGFFPIVGDIIDVFYKANRANVRIMEKWWLAQNKLALDGHTHEQLRHWEQVTENRD</sequence>